<comment type="caution">
    <text evidence="2">The sequence shown here is derived from an EMBL/GenBank/DDBJ whole genome shotgun (WGS) entry which is preliminary data.</text>
</comment>
<proteinExistence type="predicted"/>
<evidence type="ECO:0000313" key="2">
    <source>
        <dbReference type="EMBL" id="GHE82917.1"/>
    </source>
</evidence>
<keyword evidence="3" id="KW-1185">Reference proteome</keyword>
<dbReference type="AlphaFoldDB" id="A0A919A159"/>
<feature type="compositionally biased region" description="Basic and acidic residues" evidence="1">
    <location>
        <begin position="124"/>
        <end position="133"/>
    </location>
</feature>
<evidence type="ECO:0000313" key="3">
    <source>
        <dbReference type="Proteomes" id="UP000630718"/>
    </source>
</evidence>
<sequence length="215" mass="22754">MSDVTRPTGGASAERGPQTPGEHGRQTPEPGARGSQAPDARGSQTPDARGETALGTGPAHGTTGAGGTGPDRGGDQEPLGVRSEHAVGVREEATPNLHTSGSGVPGTERTTEAPPPSPGTPLLPREESDKYGERLHHAVAGFIDDPRGAVEEADRVLEEIATRFTDAVTRRRRTLRGSWQTSSGDTDRKATTADTEQLRLALRDYRELSDRLMHL</sequence>
<accession>A0A919A159</accession>
<gene>
    <name evidence="2" type="ORF">GCM10018772_01440</name>
</gene>
<evidence type="ECO:0000256" key="1">
    <source>
        <dbReference type="SAM" id="MobiDB-lite"/>
    </source>
</evidence>
<protein>
    <submittedName>
        <fullName evidence="2">Uncharacterized protein</fullName>
    </submittedName>
</protein>
<dbReference type="Proteomes" id="UP000630718">
    <property type="component" value="Unassembled WGS sequence"/>
</dbReference>
<dbReference type="EMBL" id="BNBI01000001">
    <property type="protein sequence ID" value="GHE82917.1"/>
    <property type="molecule type" value="Genomic_DNA"/>
</dbReference>
<reference evidence="2" key="1">
    <citation type="journal article" date="2014" name="Int. J. Syst. Evol. Microbiol.">
        <title>Complete genome sequence of Corynebacterium casei LMG S-19264T (=DSM 44701T), isolated from a smear-ripened cheese.</title>
        <authorList>
            <consortium name="US DOE Joint Genome Institute (JGI-PGF)"/>
            <person name="Walter F."/>
            <person name="Albersmeier A."/>
            <person name="Kalinowski J."/>
            <person name="Ruckert C."/>
        </authorList>
    </citation>
    <scope>NUCLEOTIDE SEQUENCE</scope>
    <source>
        <strain evidence="2">JCM 4477</strain>
    </source>
</reference>
<dbReference type="RefSeq" id="WP_190202087.1">
    <property type="nucleotide sequence ID" value="NZ_BNBI01000001.1"/>
</dbReference>
<feature type="region of interest" description="Disordered" evidence="1">
    <location>
        <begin position="1"/>
        <end position="133"/>
    </location>
</feature>
<reference evidence="2" key="2">
    <citation type="submission" date="2020-09" db="EMBL/GenBank/DDBJ databases">
        <authorList>
            <person name="Sun Q."/>
            <person name="Ohkuma M."/>
        </authorList>
    </citation>
    <scope>NUCLEOTIDE SEQUENCE</scope>
    <source>
        <strain evidence="2">JCM 4477</strain>
    </source>
</reference>
<feature type="compositionally biased region" description="Basic and acidic residues" evidence="1">
    <location>
        <begin position="82"/>
        <end position="93"/>
    </location>
</feature>
<name>A0A919A159_9ACTN</name>
<organism evidence="2 3">
    <name type="scientific">Streptomyces fumanus</name>
    <dbReference type="NCBI Taxonomy" id="67302"/>
    <lineage>
        <taxon>Bacteria</taxon>
        <taxon>Bacillati</taxon>
        <taxon>Actinomycetota</taxon>
        <taxon>Actinomycetes</taxon>
        <taxon>Kitasatosporales</taxon>
        <taxon>Streptomycetaceae</taxon>
        <taxon>Streptomyces</taxon>
    </lineage>
</organism>
<feature type="region of interest" description="Disordered" evidence="1">
    <location>
        <begin position="171"/>
        <end position="195"/>
    </location>
</feature>